<dbReference type="PANTHER" id="PTHR11908">
    <property type="entry name" value="XANTHINE DEHYDROGENASE"/>
    <property type="match status" value="1"/>
</dbReference>
<evidence type="ECO:0000313" key="5">
    <source>
        <dbReference type="Proteomes" id="UP000245754"/>
    </source>
</evidence>
<dbReference type="GO" id="GO:0016491">
    <property type="term" value="F:oxidoreductase activity"/>
    <property type="evidence" value="ECO:0007669"/>
    <property type="project" value="UniProtKB-KW"/>
</dbReference>
<dbReference type="SUPFAM" id="SSF54665">
    <property type="entry name" value="CO dehydrogenase molybdoprotein N-domain-like"/>
    <property type="match status" value="1"/>
</dbReference>
<dbReference type="InterPro" id="IPR036856">
    <property type="entry name" value="Ald_Oxase/Xan_DH_a/b_sf"/>
</dbReference>
<dbReference type="InterPro" id="IPR016208">
    <property type="entry name" value="Ald_Oxase/xanthine_DH-like"/>
</dbReference>
<evidence type="ECO:0000256" key="2">
    <source>
        <dbReference type="ARBA" id="ARBA00023002"/>
    </source>
</evidence>
<evidence type="ECO:0000313" key="4">
    <source>
        <dbReference type="EMBL" id="PWK34304.1"/>
    </source>
</evidence>
<feature type="domain" description="Aldehyde oxidase/xanthine dehydrogenase a/b hammerhead" evidence="3">
    <location>
        <begin position="23"/>
        <end position="142"/>
    </location>
</feature>
<evidence type="ECO:0000259" key="3">
    <source>
        <dbReference type="SMART" id="SM01008"/>
    </source>
</evidence>
<dbReference type="InterPro" id="IPR037165">
    <property type="entry name" value="AldOxase/xan_DH_Mopterin-bd_sf"/>
</dbReference>
<dbReference type="EMBL" id="QGGT01000003">
    <property type="protein sequence ID" value="PWK34304.1"/>
    <property type="molecule type" value="Genomic_DNA"/>
</dbReference>
<dbReference type="Pfam" id="PF01315">
    <property type="entry name" value="Ald_Xan_dh_C"/>
    <property type="match status" value="1"/>
</dbReference>
<dbReference type="Gene3D" id="3.90.1170.50">
    <property type="entry name" value="Aldehyde oxidase/xanthine dehydrogenase, a/b hammerhead"/>
    <property type="match status" value="1"/>
</dbReference>
<dbReference type="Proteomes" id="UP000245754">
    <property type="component" value="Unassembled WGS sequence"/>
</dbReference>
<dbReference type="Gene3D" id="3.30.365.10">
    <property type="entry name" value="Aldehyde oxidase/xanthine dehydrogenase, molybdopterin binding domain"/>
    <property type="match status" value="4"/>
</dbReference>
<organism evidence="4 5">
    <name type="scientific">Cupriavidus plantarum</name>
    <dbReference type="NCBI Taxonomy" id="942865"/>
    <lineage>
        <taxon>Bacteria</taxon>
        <taxon>Pseudomonadati</taxon>
        <taxon>Pseudomonadota</taxon>
        <taxon>Betaproteobacteria</taxon>
        <taxon>Burkholderiales</taxon>
        <taxon>Burkholderiaceae</taxon>
        <taxon>Cupriavidus</taxon>
    </lineage>
</organism>
<dbReference type="InterPro" id="IPR046867">
    <property type="entry name" value="AldOxase/xan_DH_MoCoBD2"/>
</dbReference>
<dbReference type="Pfam" id="PF20256">
    <property type="entry name" value="MoCoBD_2"/>
    <property type="match status" value="1"/>
</dbReference>
<keyword evidence="2" id="KW-0560">Oxidoreductase</keyword>
<dbReference type="InterPro" id="IPR008274">
    <property type="entry name" value="AldOxase/xan_DH_MoCoBD1"/>
</dbReference>
<protein>
    <submittedName>
        <fullName evidence="4">Xanthine dehydrogenase molybdenum binding subunit apoprotein</fullName>
    </submittedName>
</protein>
<accession>A0A316FAN4</accession>
<sequence length="740" mass="79661">MTAVNPTAIGTSPRRIDGRLKLTGAARYTADYDRPGMLHAYGVYSTIAAGRLTGLDLDDARRVPGVVDILHHGNVPPLYRAPKQPISVATILTAAITDEHRLPFEDETIHYGVQMIALVVADTFEHAREAAYRVRASYEAATAVFDLEHGVENNGLKDAGAGHTRGDAAKAFDASPVRIDALYRTPVEAHSPMELHATLAWWENGHLYVHEATQGATGHRNTLAQIFGLLPEQVTVDCAFLGSGFGSKLFLWPHSVAASAAAQMTGRPVKLVVPRMAMFSTTGQRPETRQRLRLSAGTDGRLTSMRHESVNTTSFVDQYVETCGSMTQSAYGCANVTVTHHTTNVHRGAPTSMRAPGAAPGLFALESAIDELALACKMDPVQFRLLNISTRDESQDLPWSSNHLREAIETGAREFGWAERDPRPGSMRDGTEFVGYGMAGCNWDAWRTPAEARVLLRDDGTALVSCAVQDIGTGMYTIVAQTISELTGLPFDKIDVRIGDSSAPAAPVAGGSWATASVLPAVAEATRQAIGELRKYATEEGAPFAGAKPDTLSMKEGRLTDGSRAMEHGEILRGRRYASAEGFAHTGGTPTNEVAFMSFGAHFVAVRWDPGISRLHVSRVVSVIDVGRVIHPVTAKNQVEGAIVMGIGMALFEGTEYDERNGMPGNNNYAEYAVPVHADQPDINVILLDYPDLAFNEFGARGIGEIGITGLAAAVANAVYHATGVRIRDLPIVKEKLMER</sequence>
<gene>
    <name evidence="4" type="ORF">C7419_103623</name>
</gene>
<dbReference type="Pfam" id="PF02738">
    <property type="entry name" value="MoCoBD_1"/>
    <property type="match status" value="1"/>
</dbReference>
<reference evidence="4 5" key="1">
    <citation type="submission" date="2018-05" db="EMBL/GenBank/DDBJ databases">
        <title>Genomic Encyclopedia of Type Strains, Phase IV (KMG-V): Genome sequencing to study the core and pangenomes of soil and plant-associated prokaryotes.</title>
        <authorList>
            <person name="Whitman W."/>
        </authorList>
    </citation>
    <scope>NUCLEOTIDE SEQUENCE [LARGE SCALE GENOMIC DNA]</scope>
    <source>
        <strain evidence="4 5">SLV-132</strain>
    </source>
</reference>
<dbReference type="InterPro" id="IPR000674">
    <property type="entry name" value="Ald_Oxase/Xan_DH_a/b"/>
</dbReference>
<proteinExistence type="predicted"/>
<name>A0A316FAN4_9BURK</name>
<dbReference type="AlphaFoldDB" id="A0A316FAN4"/>
<evidence type="ECO:0000256" key="1">
    <source>
        <dbReference type="ARBA" id="ARBA00022505"/>
    </source>
</evidence>
<dbReference type="SUPFAM" id="SSF56003">
    <property type="entry name" value="Molybdenum cofactor-binding domain"/>
    <property type="match status" value="1"/>
</dbReference>
<dbReference type="SMART" id="SM01008">
    <property type="entry name" value="Ald_Xan_dh_C"/>
    <property type="match status" value="1"/>
</dbReference>
<keyword evidence="5" id="KW-1185">Reference proteome</keyword>
<keyword evidence="1" id="KW-0500">Molybdenum</keyword>
<comment type="caution">
    <text evidence="4">The sequence shown here is derived from an EMBL/GenBank/DDBJ whole genome shotgun (WGS) entry which is preliminary data.</text>
</comment>
<dbReference type="PANTHER" id="PTHR11908:SF132">
    <property type="entry name" value="ALDEHYDE OXIDASE 1-RELATED"/>
    <property type="match status" value="1"/>
</dbReference>
<dbReference type="GO" id="GO:0005506">
    <property type="term" value="F:iron ion binding"/>
    <property type="evidence" value="ECO:0007669"/>
    <property type="project" value="InterPro"/>
</dbReference>
<dbReference type="RefSeq" id="WP_109584330.1">
    <property type="nucleotide sequence ID" value="NZ_QGGT01000003.1"/>
</dbReference>